<proteinExistence type="predicted"/>
<organism evidence="1 2">
    <name type="scientific">Roseateles oligotrophus</name>
    <dbReference type="NCBI Taxonomy" id="1769250"/>
    <lineage>
        <taxon>Bacteria</taxon>
        <taxon>Pseudomonadati</taxon>
        <taxon>Pseudomonadota</taxon>
        <taxon>Betaproteobacteria</taxon>
        <taxon>Burkholderiales</taxon>
        <taxon>Sphaerotilaceae</taxon>
        <taxon>Roseateles</taxon>
    </lineage>
</organism>
<protein>
    <submittedName>
        <fullName evidence="1">Uncharacterized protein</fullName>
    </submittedName>
</protein>
<keyword evidence="2" id="KW-1185">Reference proteome</keyword>
<dbReference type="EMBL" id="JAJIRN010000011">
    <property type="protein sequence ID" value="MCV2370947.1"/>
    <property type="molecule type" value="Genomic_DNA"/>
</dbReference>
<evidence type="ECO:0000313" key="1">
    <source>
        <dbReference type="EMBL" id="MCV2370947.1"/>
    </source>
</evidence>
<gene>
    <name evidence="1" type="ORF">LNV07_22905</name>
</gene>
<reference evidence="1 2" key="1">
    <citation type="submission" date="2021-11" db="EMBL/GenBank/DDBJ databases">
        <authorList>
            <person name="Liang Q."/>
            <person name="Mou H."/>
            <person name="Liu Z."/>
        </authorList>
    </citation>
    <scope>NUCLEOTIDE SEQUENCE [LARGE SCALE GENOMIC DNA]</scope>
    <source>
        <strain evidence="1 2">CHU3</strain>
    </source>
</reference>
<comment type="caution">
    <text evidence="1">The sequence shown here is derived from an EMBL/GenBank/DDBJ whole genome shotgun (WGS) entry which is preliminary data.</text>
</comment>
<accession>A0ABT2YLS1</accession>
<sequence>MQAHQFLSTEESLAFAESVWLVRAAVAGQCVRQPQIGPFAGILPIAD</sequence>
<dbReference type="Proteomes" id="UP001209701">
    <property type="component" value="Unassembled WGS sequence"/>
</dbReference>
<evidence type="ECO:0000313" key="2">
    <source>
        <dbReference type="Proteomes" id="UP001209701"/>
    </source>
</evidence>
<name>A0ABT2YLS1_9BURK</name>